<dbReference type="Pfam" id="PF04681">
    <property type="entry name" value="Bys1"/>
    <property type="match status" value="1"/>
</dbReference>
<evidence type="ECO:0008006" key="4">
    <source>
        <dbReference type="Google" id="ProtNLM"/>
    </source>
</evidence>
<dbReference type="AlphaFoldDB" id="A0A229WSP6"/>
<sequence>MSFSKIFSLAAAFALTASALPLASRATPGGVEIVNNMSETVYLWSVSDTSSEMQTIPVGGSYTETWRTNPNGGGISIKMSTAADLASVLQFEYTEAGETLFWDLSSINLNPQSPIVAAGFGVSISDPSCPTATCAPGDVNCAESYQFPDDHNTRACGTGAAFTLTLG</sequence>
<protein>
    <recommendedName>
        <fullName evidence="4">Antigenic thaumatin-like protein</fullName>
    </recommendedName>
</protein>
<organism evidence="2 3">
    <name type="scientific">Aspergillus turcosus</name>
    <dbReference type="NCBI Taxonomy" id="1245748"/>
    <lineage>
        <taxon>Eukaryota</taxon>
        <taxon>Fungi</taxon>
        <taxon>Dikarya</taxon>
        <taxon>Ascomycota</taxon>
        <taxon>Pezizomycotina</taxon>
        <taxon>Eurotiomycetes</taxon>
        <taxon>Eurotiomycetidae</taxon>
        <taxon>Eurotiales</taxon>
        <taxon>Aspergillaceae</taxon>
        <taxon>Aspergillus</taxon>
        <taxon>Aspergillus subgen. Fumigati</taxon>
    </lineage>
</organism>
<dbReference type="PANTHER" id="PTHR36195">
    <property type="entry name" value="DOMAIN PROTEIN, PUTATIVE (AFU_ORTHOLOGUE AFUA_5G01990)-RELATED-RELATED"/>
    <property type="match status" value="1"/>
</dbReference>
<name>A0A229WSP6_9EURO</name>
<proteinExistence type="predicted"/>
<dbReference type="InterPro" id="IPR006771">
    <property type="entry name" value="CetA-like"/>
</dbReference>
<evidence type="ECO:0000313" key="2">
    <source>
        <dbReference type="EMBL" id="RLL94681.1"/>
    </source>
</evidence>
<accession>A0A229WSP6</accession>
<reference evidence="2 3" key="1">
    <citation type="submission" date="2018-08" db="EMBL/GenBank/DDBJ databases">
        <title>Draft genome sequences of two Aspergillus turcosus clinical strains isolated from bronchoalveolar lavage fluid: one azole-susceptible and the other azole-resistant.</title>
        <authorList>
            <person name="Parent-Michaud M."/>
            <person name="Dufresne P.J."/>
            <person name="Fournier E."/>
            <person name="Martineau C."/>
            <person name="Moreira S."/>
            <person name="Perkins V."/>
            <person name="De Repentigny L."/>
            <person name="Dufresne S.F."/>
        </authorList>
    </citation>
    <scope>NUCLEOTIDE SEQUENCE [LARGE SCALE GENOMIC DNA]</scope>
    <source>
        <strain evidence="2">HMR AF 1038</strain>
    </source>
</reference>
<feature type="chain" id="PRO_5011911585" description="Antigenic thaumatin-like protein" evidence="1">
    <location>
        <begin position="20"/>
        <end position="167"/>
    </location>
</feature>
<feature type="signal peptide" evidence="1">
    <location>
        <begin position="1"/>
        <end position="19"/>
    </location>
</feature>
<comment type="caution">
    <text evidence="2">The sequence shown here is derived from an EMBL/GenBank/DDBJ whole genome shotgun (WGS) entry which is preliminary data.</text>
</comment>
<dbReference type="PANTHER" id="PTHR36195:SF6">
    <property type="entry name" value="SECRETED THAUMATIN-LIKE PROTEIN CALA"/>
    <property type="match status" value="1"/>
</dbReference>
<gene>
    <name evidence="2" type="ORF">CFD26_104688</name>
</gene>
<keyword evidence="1" id="KW-0732">Signal</keyword>
<dbReference type="EMBL" id="NIDN02000191">
    <property type="protein sequence ID" value="RLL94681.1"/>
    <property type="molecule type" value="Genomic_DNA"/>
</dbReference>
<dbReference type="OrthoDB" id="5144514at2759"/>
<dbReference type="Proteomes" id="UP000215289">
    <property type="component" value="Unassembled WGS sequence"/>
</dbReference>
<evidence type="ECO:0000313" key="3">
    <source>
        <dbReference type="Proteomes" id="UP000215289"/>
    </source>
</evidence>
<keyword evidence="3" id="KW-1185">Reference proteome</keyword>
<evidence type="ECO:0000256" key="1">
    <source>
        <dbReference type="SAM" id="SignalP"/>
    </source>
</evidence>